<evidence type="ECO:0000313" key="2">
    <source>
        <dbReference type="Proteomes" id="UP000606786"/>
    </source>
</evidence>
<evidence type="ECO:0000313" key="1">
    <source>
        <dbReference type="EMBL" id="CAD6997317.1"/>
    </source>
</evidence>
<name>A0A811UHI2_CERCA</name>
<gene>
    <name evidence="1" type="ORF">CCAP1982_LOCUS5950</name>
</gene>
<dbReference type="AlphaFoldDB" id="A0A811UHI2"/>
<dbReference type="EMBL" id="CAJHJT010000012">
    <property type="protein sequence ID" value="CAD6997317.1"/>
    <property type="molecule type" value="Genomic_DNA"/>
</dbReference>
<reference evidence="1" key="1">
    <citation type="submission" date="2020-11" db="EMBL/GenBank/DDBJ databases">
        <authorList>
            <person name="Whitehead M."/>
        </authorList>
    </citation>
    <scope>NUCLEOTIDE SEQUENCE</scope>
    <source>
        <strain evidence="1">EGII</strain>
    </source>
</reference>
<protein>
    <submittedName>
        <fullName evidence="1">(Mediterranean fruit fly) hypothetical protein</fullName>
    </submittedName>
</protein>
<organism evidence="1 2">
    <name type="scientific">Ceratitis capitata</name>
    <name type="common">Mediterranean fruit fly</name>
    <name type="synonym">Tephritis capitata</name>
    <dbReference type="NCBI Taxonomy" id="7213"/>
    <lineage>
        <taxon>Eukaryota</taxon>
        <taxon>Metazoa</taxon>
        <taxon>Ecdysozoa</taxon>
        <taxon>Arthropoda</taxon>
        <taxon>Hexapoda</taxon>
        <taxon>Insecta</taxon>
        <taxon>Pterygota</taxon>
        <taxon>Neoptera</taxon>
        <taxon>Endopterygota</taxon>
        <taxon>Diptera</taxon>
        <taxon>Brachycera</taxon>
        <taxon>Muscomorpha</taxon>
        <taxon>Tephritoidea</taxon>
        <taxon>Tephritidae</taxon>
        <taxon>Ceratitis</taxon>
        <taxon>Ceratitis</taxon>
    </lineage>
</organism>
<comment type="caution">
    <text evidence="1">The sequence shown here is derived from an EMBL/GenBank/DDBJ whole genome shotgun (WGS) entry which is preliminary data.</text>
</comment>
<dbReference type="Proteomes" id="UP000606786">
    <property type="component" value="Unassembled WGS sequence"/>
</dbReference>
<keyword evidence="2" id="KW-1185">Reference proteome</keyword>
<proteinExistence type="predicted"/>
<dbReference type="OrthoDB" id="8066100at2759"/>
<accession>A0A811UHI2</accession>
<sequence>MSVENNHINQPALLSGSDLLKEAARIKEFHGTKDYDLSSFIREVELILPLFQENAILHRFVLERYVKNKIQGPALHIVRALGSEATWNQIKEELVKNFGIRESYHYLYHQAINMKNNNAIPNNLDIVNT</sequence>